<evidence type="ECO:0000256" key="1">
    <source>
        <dbReference type="ARBA" id="ARBA00001974"/>
    </source>
</evidence>
<keyword evidence="10" id="KW-1185">Reference proteome</keyword>
<evidence type="ECO:0000259" key="8">
    <source>
        <dbReference type="Pfam" id="PF02771"/>
    </source>
</evidence>
<dbReference type="Pfam" id="PF02771">
    <property type="entry name" value="Acyl-CoA_dh_N"/>
    <property type="match status" value="1"/>
</dbReference>
<sequence>MALPQDEHHAEIRTALRDLLARYDRASADSRPLWRDLAGLGLFALPVPASRDGLGLGLTASVRAFEDLGGALAPGPLVWTQLAALARPDLADGTTIVTGVDLTAVPEGDPVLVEHLPAADLLLVLDAEGVTLVPRTALRHEELPRPLDPATPMSRLHTGPPRDPRAAEDLVQVHPRDGDGPAVRPPRPPDERLGGAELAGELRDVGTLLSAAFLLGLADRAVTVAVEYARQREQFGRPIGSFQAVKHLLADAHVRTALARAALYAAAETGTSPDLPAAHLLAARAAEANSRTAVQVLGGMGFTWETEPHLLLKRAWTLTSTFGHPEQHALDLADDLLAEPTTEVA</sequence>
<dbReference type="EMBL" id="RJKE01000001">
    <property type="protein sequence ID" value="ROO85160.1"/>
    <property type="molecule type" value="Genomic_DNA"/>
</dbReference>
<dbReference type="Gene3D" id="1.20.140.10">
    <property type="entry name" value="Butyryl-CoA Dehydrogenase, subunit A, domain 3"/>
    <property type="match status" value="1"/>
</dbReference>
<dbReference type="InterPro" id="IPR009075">
    <property type="entry name" value="AcylCo_DH/oxidase_C"/>
</dbReference>
<reference evidence="9 10" key="1">
    <citation type="submission" date="2018-11" db="EMBL/GenBank/DDBJ databases">
        <title>Sequencing the genomes of 1000 actinobacteria strains.</title>
        <authorList>
            <person name="Klenk H.-P."/>
        </authorList>
    </citation>
    <scope>NUCLEOTIDE SEQUENCE [LARGE SCALE GENOMIC DNA]</scope>
    <source>
        <strain evidence="9 10">DSM 44254</strain>
    </source>
</reference>
<evidence type="ECO:0000256" key="6">
    <source>
        <dbReference type="SAM" id="MobiDB-lite"/>
    </source>
</evidence>
<comment type="cofactor">
    <cofactor evidence="1">
        <name>FAD</name>
        <dbReference type="ChEBI" id="CHEBI:57692"/>
    </cofactor>
</comment>
<evidence type="ECO:0000259" key="7">
    <source>
        <dbReference type="Pfam" id="PF00441"/>
    </source>
</evidence>
<dbReference type="OrthoDB" id="8677713at2"/>
<evidence type="ECO:0000313" key="10">
    <source>
        <dbReference type="Proteomes" id="UP000272400"/>
    </source>
</evidence>
<dbReference type="Gene3D" id="1.10.540.10">
    <property type="entry name" value="Acyl-CoA dehydrogenase/oxidase, N-terminal domain"/>
    <property type="match status" value="1"/>
</dbReference>
<comment type="similarity">
    <text evidence="2">Belongs to the acyl-CoA dehydrogenase family.</text>
</comment>
<name>A0A3N1CV19_9ACTN</name>
<protein>
    <submittedName>
        <fullName evidence="9">Alkylation response protein AidB-like acyl-CoA dehydrogenase</fullName>
    </submittedName>
</protein>
<evidence type="ECO:0000256" key="4">
    <source>
        <dbReference type="ARBA" id="ARBA00022827"/>
    </source>
</evidence>
<keyword evidence="4" id="KW-0274">FAD</keyword>
<dbReference type="Pfam" id="PF00441">
    <property type="entry name" value="Acyl-CoA_dh_1"/>
    <property type="match status" value="1"/>
</dbReference>
<dbReference type="InterPro" id="IPR013786">
    <property type="entry name" value="AcylCoA_DH/ox_N"/>
</dbReference>
<keyword evidence="5" id="KW-0560">Oxidoreductase</keyword>
<comment type="caution">
    <text evidence="9">The sequence shown here is derived from an EMBL/GenBank/DDBJ whole genome shotgun (WGS) entry which is preliminary data.</text>
</comment>
<dbReference type="InterPro" id="IPR009100">
    <property type="entry name" value="AcylCoA_DH/oxidase_NM_dom_sf"/>
</dbReference>
<evidence type="ECO:0000256" key="2">
    <source>
        <dbReference type="ARBA" id="ARBA00009347"/>
    </source>
</evidence>
<dbReference type="AlphaFoldDB" id="A0A3N1CV19"/>
<feature type="domain" description="Acyl-CoA dehydrogenase/oxidase N-terminal" evidence="8">
    <location>
        <begin position="12"/>
        <end position="83"/>
    </location>
</feature>
<dbReference type="PANTHER" id="PTHR43884">
    <property type="entry name" value="ACYL-COA DEHYDROGENASE"/>
    <property type="match status" value="1"/>
</dbReference>
<dbReference type="Proteomes" id="UP000272400">
    <property type="component" value="Unassembled WGS sequence"/>
</dbReference>
<dbReference type="PANTHER" id="PTHR43884:SF20">
    <property type="entry name" value="ACYL-COA DEHYDROGENASE FADE28"/>
    <property type="match status" value="1"/>
</dbReference>
<gene>
    <name evidence="9" type="ORF">EDD29_2700</name>
</gene>
<feature type="domain" description="Acyl-CoA dehydrogenase/oxidase C-terminal" evidence="7">
    <location>
        <begin position="204"/>
        <end position="335"/>
    </location>
</feature>
<dbReference type="InterPro" id="IPR036250">
    <property type="entry name" value="AcylCo_DH-like_C"/>
</dbReference>
<dbReference type="InterPro" id="IPR037069">
    <property type="entry name" value="AcylCoA_DH/ox_N_sf"/>
</dbReference>
<keyword evidence="3" id="KW-0285">Flavoprotein</keyword>
<organism evidence="9 10">
    <name type="scientific">Actinocorallia herbida</name>
    <dbReference type="NCBI Taxonomy" id="58109"/>
    <lineage>
        <taxon>Bacteria</taxon>
        <taxon>Bacillati</taxon>
        <taxon>Actinomycetota</taxon>
        <taxon>Actinomycetes</taxon>
        <taxon>Streptosporangiales</taxon>
        <taxon>Thermomonosporaceae</taxon>
        <taxon>Actinocorallia</taxon>
    </lineage>
</organism>
<feature type="region of interest" description="Disordered" evidence="6">
    <location>
        <begin position="143"/>
        <end position="194"/>
    </location>
</feature>
<evidence type="ECO:0000256" key="3">
    <source>
        <dbReference type="ARBA" id="ARBA00022630"/>
    </source>
</evidence>
<accession>A0A3N1CV19</accession>
<dbReference type="SUPFAM" id="SSF47203">
    <property type="entry name" value="Acyl-CoA dehydrogenase C-terminal domain-like"/>
    <property type="match status" value="1"/>
</dbReference>
<evidence type="ECO:0000256" key="5">
    <source>
        <dbReference type="ARBA" id="ARBA00023002"/>
    </source>
</evidence>
<proteinExistence type="inferred from homology"/>
<evidence type="ECO:0000313" key="9">
    <source>
        <dbReference type="EMBL" id="ROO85160.1"/>
    </source>
</evidence>
<dbReference type="RefSeq" id="WP_123664699.1">
    <property type="nucleotide sequence ID" value="NZ_RJKE01000001.1"/>
</dbReference>
<dbReference type="SUPFAM" id="SSF56645">
    <property type="entry name" value="Acyl-CoA dehydrogenase NM domain-like"/>
    <property type="match status" value="1"/>
</dbReference>
<dbReference type="GO" id="GO:0003995">
    <property type="term" value="F:acyl-CoA dehydrogenase activity"/>
    <property type="evidence" value="ECO:0007669"/>
    <property type="project" value="TreeGrafter"/>
</dbReference>
<dbReference type="GO" id="GO:0050660">
    <property type="term" value="F:flavin adenine dinucleotide binding"/>
    <property type="evidence" value="ECO:0007669"/>
    <property type="project" value="InterPro"/>
</dbReference>